<dbReference type="NCBIfam" id="TIGR00756">
    <property type="entry name" value="PPR"/>
    <property type="match status" value="9"/>
</dbReference>
<evidence type="ECO:0000313" key="6">
    <source>
        <dbReference type="Proteomes" id="UP000596660"/>
    </source>
</evidence>
<protein>
    <recommendedName>
        <fullName evidence="7">Pentatricopeptide repeat-containing protein</fullName>
    </recommendedName>
</protein>
<keyword evidence="2" id="KW-0677">Repeat</keyword>
<organism evidence="5 6">
    <name type="scientific">Chenopodium quinoa</name>
    <name type="common">Quinoa</name>
    <dbReference type="NCBI Taxonomy" id="63459"/>
    <lineage>
        <taxon>Eukaryota</taxon>
        <taxon>Viridiplantae</taxon>
        <taxon>Streptophyta</taxon>
        <taxon>Embryophyta</taxon>
        <taxon>Tracheophyta</taxon>
        <taxon>Spermatophyta</taxon>
        <taxon>Magnoliopsida</taxon>
        <taxon>eudicotyledons</taxon>
        <taxon>Gunneridae</taxon>
        <taxon>Pentapetalae</taxon>
        <taxon>Caryophyllales</taxon>
        <taxon>Chenopodiaceae</taxon>
        <taxon>Chenopodioideae</taxon>
        <taxon>Atripliceae</taxon>
        <taxon>Chenopodium</taxon>
    </lineage>
</organism>
<feature type="repeat" description="PPR" evidence="3">
    <location>
        <begin position="461"/>
        <end position="495"/>
    </location>
</feature>
<feature type="repeat" description="PPR" evidence="3">
    <location>
        <begin position="285"/>
        <end position="319"/>
    </location>
</feature>
<proteinExistence type="inferred from homology"/>
<feature type="repeat" description="PPR" evidence="3">
    <location>
        <begin position="179"/>
        <end position="213"/>
    </location>
</feature>
<comment type="similarity">
    <text evidence="1">Belongs to the PPR family. P subfamily.</text>
</comment>
<feature type="compositionally biased region" description="Basic and acidic residues" evidence="4">
    <location>
        <begin position="1"/>
        <end position="10"/>
    </location>
</feature>
<evidence type="ECO:0000256" key="2">
    <source>
        <dbReference type="ARBA" id="ARBA00022737"/>
    </source>
</evidence>
<feature type="repeat" description="PPR" evidence="3">
    <location>
        <begin position="391"/>
        <end position="425"/>
    </location>
</feature>
<evidence type="ECO:0000256" key="1">
    <source>
        <dbReference type="ARBA" id="ARBA00007626"/>
    </source>
</evidence>
<accession>A0A803KQF2</accession>
<feature type="repeat" description="PPR" evidence="3">
    <location>
        <begin position="426"/>
        <end position="460"/>
    </location>
</feature>
<feature type="region of interest" description="Disordered" evidence="4">
    <location>
        <begin position="1"/>
        <end position="33"/>
    </location>
</feature>
<dbReference type="Gramene" id="AUR62001258-RA">
    <property type="protein sequence ID" value="AUR62001258-RA:cds"/>
    <property type="gene ID" value="AUR62001258"/>
</dbReference>
<dbReference type="PROSITE" id="PS51375">
    <property type="entry name" value="PPR"/>
    <property type="match status" value="10"/>
</dbReference>
<feature type="repeat" description="PPR" evidence="3">
    <location>
        <begin position="355"/>
        <end position="390"/>
    </location>
</feature>
<dbReference type="Proteomes" id="UP000596660">
    <property type="component" value="Unplaced"/>
</dbReference>
<keyword evidence="6" id="KW-1185">Reference proteome</keyword>
<dbReference type="AlphaFoldDB" id="A0A803KQF2"/>
<dbReference type="Pfam" id="PF13041">
    <property type="entry name" value="PPR_2"/>
    <property type="match status" value="3"/>
</dbReference>
<evidence type="ECO:0000313" key="5">
    <source>
        <dbReference type="EnsemblPlants" id="AUR62001258-RA:cds"/>
    </source>
</evidence>
<feature type="repeat" description="PPR" evidence="3">
    <location>
        <begin position="496"/>
        <end position="530"/>
    </location>
</feature>
<evidence type="ECO:0000256" key="3">
    <source>
        <dbReference type="PROSITE-ProRule" id="PRU00708"/>
    </source>
</evidence>
<dbReference type="OMA" id="FFEWMGL"/>
<dbReference type="Pfam" id="PF13812">
    <property type="entry name" value="PPR_3"/>
    <property type="match status" value="2"/>
</dbReference>
<sequence length="632" mass="72574">QNEKYPDDPIYRFFKSRNSTQDPPRESRLTLQKKRRTAWHLADDNEDTETETEIGFELMGERIEERNELGDDERPEIEGIVGEILGIARNLPENSTLGEELSGYEGVGETECVEVLEFMIQEGMMMSCLYFYEWMGLQEPSMVTPRACSVLFPALGRARMGGKLMILWRNLPDSSDFRDVHVYNAAMSGLLTSGRYQDAWKVYEEMEMNNILPDRVTGSTMITVMRKEGRKAKDAWEFFERMNRKGIKWSLEVVGALIKSFCDEGLQKQALIIQGEMEKKGISSNTIIYNTLIDAYCKSNQLEEAEALFVEMKTKGLSPSTATYNIFMNAYSKRMQPEVVENILEEMQNTGLEPNVKSYTNLISAYGRQKKMSDMAADAFLRMKKAGIKPTSHSYTALIHAYSISGWHEKAYKAFENMRREGIKPSIETYTALLDAFRRAGDVQTLKEIWKSMIQEKIEGTRVTFNILLDGFAKQGHYVEARDVICEFGKIGFQPTVITYNMLINAYARGGQDLKLPQLLKEMIALNLKPDSVTYATMIYAFVRVRDFKRAFYYHKQMVKSGQIPDAESYQKLRSILNVKAAVKNKKDKSAILGIVNSKMGMVKDKRKVQKDEFWKNKKKNVRFHNPDHVGR</sequence>
<reference evidence="5" key="1">
    <citation type="journal article" date="2017" name="Nature">
        <title>The genome of Chenopodium quinoa.</title>
        <authorList>
            <person name="Jarvis D.E."/>
            <person name="Ho Y.S."/>
            <person name="Lightfoot D.J."/>
            <person name="Schmoeckel S.M."/>
            <person name="Li B."/>
            <person name="Borm T.J.A."/>
            <person name="Ohyanagi H."/>
            <person name="Mineta K."/>
            <person name="Michell C.T."/>
            <person name="Saber N."/>
            <person name="Kharbatia N.M."/>
            <person name="Rupper R.R."/>
            <person name="Sharp A.R."/>
            <person name="Dally N."/>
            <person name="Boughton B.A."/>
            <person name="Woo Y.H."/>
            <person name="Gao G."/>
            <person name="Schijlen E.G.W.M."/>
            <person name="Guo X."/>
            <person name="Momin A.A."/>
            <person name="Negrao S."/>
            <person name="Al-Babili S."/>
            <person name="Gehring C."/>
            <person name="Roessner U."/>
            <person name="Jung C."/>
            <person name="Murphy K."/>
            <person name="Arold S.T."/>
            <person name="Gojobori T."/>
            <person name="van der Linden C.G."/>
            <person name="van Loo E.N."/>
            <person name="Jellen E.N."/>
            <person name="Maughan P.J."/>
            <person name="Tester M."/>
        </authorList>
    </citation>
    <scope>NUCLEOTIDE SEQUENCE [LARGE SCALE GENOMIC DNA]</scope>
    <source>
        <strain evidence="5">cv. PI 614886</strain>
    </source>
</reference>
<dbReference type="InterPro" id="IPR011990">
    <property type="entry name" value="TPR-like_helical_dom_sf"/>
</dbReference>
<dbReference type="PANTHER" id="PTHR47447">
    <property type="entry name" value="OS03G0856100 PROTEIN"/>
    <property type="match status" value="1"/>
</dbReference>
<feature type="repeat" description="PPR" evidence="3">
    <location>
        <begin position="320"/>
        <end position="354"/>
    </location>
</feature>
<feature type="repeat" description="PPR" evidence="3">
    <location>
        <begin position="531"/>
        <end position="565"/>
    </location>
</feature>
<reference evidence="5" key="2">
    <citation type="submission" date="2021-03" db="UniProtKB">
        <authorList>
            <consortium name="EnsemblPlants"/>
        </authorList>
    </citation>
    <scope>IDENTIFICATION</scope>
</reference>
<name>A0A803KQF2_CHEQI</name>
<dbReference type="EnsemblPlants" id="AUR62001258-RA">
    <property type="protein sequence ID" value="AUR62001258-RA:cds"/>
    <property type="gene ID" value="AUR62001258"/>
</dbReference>
<evidence type="ECO:0008006" key="7">
    <source>
        <dbReference type="Google" id="ProtNLM"/>
    </source>
</evidence>
<feature type="repeat" description="PPR" evidence="3">
    <location>
        <begin position="214"/>
        <end position="249"/>
    </location>
</feature>
<dbReference type="PANTHER" id="PTHR47447:SF23">
    <property type="entry name" value="PENTACOTRIPEPTIDE-REPEAT REGION OF PRORP DOMAIN-CONTAINING PROTEIN"/>
    <property type="match status" value="1"/>
</dbReference>
<dbReference type="Gene3D" id="1.25.40.10">
    <property type="entry name" value="Tetratricopeptide repeat domain"/>
    <property type="match status" value="4"/>
</dbReference>
<dbReference type="InterPro" id="IPR002885">
    <property type="entry name" value="PPR_rpt"/>
</dbReference>
<evidence type="ECO:0000256" key="4">
    <source>
        <dbReference type="SAM" id="MobiDB-lite"/>
    </source>
</evidence>